<keyword evidence="1" id="KW-1133">Transmembrane helix</keyword>
<evidence type="ECO:0000313" key="3">
    <source>
        <dbReference type="Proteomes" id="UP001597387"/>
    </source>
</evidence>
<gene>
    <name evidence="2" type="ORF">ACFSJU_02675</name>
</gene>
<evidence type="ECO:0000256" key="1">
    <source>
        <dbReference type="SAM" id="Phobius"/>
    </source>
</evidence>
<sequence>MLPCFFKHITGLDCPGCGFQRSVMALFRGDYVISLQLYPAAVLILILSLVSAFEIFYPVKELQMLRKVLLYASAGVIILSYTIKLIDQTSSLTAA</sequence>
<protein>
    <submittedName>
        <fullName evidence="2">DUF2752 domain-containing protein</fullName>
    </submittedName>
</protein>
<accession>A0ABW4ZI30</accession>
<dbReference type="Proteomes" id="UP001597387">
    <property type="component" value="Unassembled WGS sequence"/>
</dbReference>
<name>A0ABW4ZI30_9SPHI</name>
<comment type="caution">
    <text evidence="2">The sequence shown here is derived from an EMBL/GenBank/DDBJ whole genome shotgun (WGS) entry which is preliminary data.</text>
</comment>
<proteinExistence type="predicted"/>
<reference evidence="3" key="1">
    <citation type="journal article" date="2019" name="Int. J. Syst. Evol. Microbiol.">
        <title>The Global Catalogue of Microorganisms (GCM) 10K type strain sequencing project: providing services to taxonomists for standard genome sequencing and annotation.</title>
        <authorList>
            <consortium name="The Broad Institute Genomics Platform"/>
            <consortium name="The Broad Institute Genome Sequencing Center for Infectious Disease"/>
            <person name="Wu L."/>
            <person name="Ma J."/>
        </authorList>
    </citation>
    <scope>NUCLEOTIDE SEQUENCE [LARGE SCALE GENOMIC DNA]</scope>
    <source>
        <strain evidence="3">KCTC 42217</strain>
    </source>
</reference>
<dbReference type="Pfam" id="PF10825">
    <property type="entry name" value="DUF2752"/>
    <property type="match status" value="1"/>
</dbReference>
<keyword evidence="1" id="KW-0812">Transmembrane</keyword>
<evidence type="ECO:0000313" key="2">
    <source>
        <dbReference type="EMBL" id="MFD2161277.1"/>
    </source>
</evidence>
<feature type="transmembrane region" description="Helical" evidence="1">
    <location>
        <begin position="68"/>
        <end position="86"/>
    </location>
</feature>
<keyword evidence="3" id="KW-1185">Reference proteome</keyword>
<dbReference type="EMBL" id="JBHUHZ010000001">
    <property type="protein sequence ID" value="MFD2161277.1"/>
    <property type="molecule type" value="Genomic_DNA"/>
</dbReference>
<feature type="transmembrane region" description="Helical" evidence="1">
    <location>
        <begin position="37"/>
        <end position="56"/>
    </location>
</feature>
<dbReference type="RefSeq" id="WP_255899747.1">
    <property type="nucleotide sequence ID" value="NZ_JAFMZO010000001.1"/>
</dbReference>
<organism evidence="2 3">
    <name type="scientific">Paradesertivirga mongoliensis</name>
    <dbReference type="NCBI Taxonomy" id="2100740"/>
    <lineage>
        <taxon>Bacteria</taxon>
        <taxon>Pseudomonadati</taxon>
        <taxon>Bacteroidota</taxon>
        <taxon>Sphingobacteriia</taxon>
        <taxon>Sphingobacteriales</taxon>
        <taxon>Sphingobacteriaceae</taxon>
        <taxon>Paradesertivirga</taxon>
    </lineage>
</organism>
<keyword evidence="1" id="KW-0472">Membrane</keyword>
<dbReference type="InterPro" id="IPR021215">
    <property type="entry name" value="DUF2752"/>
</dbReference>